<name>A0A0M3HZN5_ASCLU</name>
<dbReference type="Proteomes" id="UP000036681">
    <property type="component" value="Unplaced"/>
</dbReference>
<dbReference type="AlphaFoldDB" id="A0A0M3HZN5"/>
<dbReference type="WBParaSite" id="ALUE_0000919801-mRNA-1">
    <property type="protein sequence ID" value="ALUE_0000919801-mRNA-1"/>
    <property type="gene ID" value="ALUE_0000919801"/>
</dbReference>
<evidence type="ECO:0000313" key="1">
    <source>
        <dbReference type="Proteomes" id="UP000036681"/>
    </source>
</evidence>
<organism evidence="1 2">
    <name type="scientific">Ascaris lumbricoides</name>
    <name type="common">Giant roundworm</name>
    <dbReference type="NCBI Taxonomy" id="6252"/>
    <lineage>
        <taxon>Eukaryota</taxon>
        <taxon>Metazoa</taxon>
        <taxon>Ecdysozoa</taxon>
        <taxon>Nematoda</taxon>
        <taxon>Chromadorea</taxon>
        <taxon>Rhabditida</taxon>
        <taxon>Spirurina</taxon>
        <taxon>Ascaridomorpha</taxon>
        <taxon>Ascaridoidea</taxon>
        <taxon>Ascarididae</taxon>
        <taxon>Ascaris</taxon>
    </lineage>
</organism>
<keyword evidence="1" id="KW-1185">Reference proteome</keyword>
<accession>A0A0M3HZN5</accession>
<sequence length="102" mass="12052">MMLYKEEYMNMFSGFVSDLNNEWKQCSILCAHGTFAQQILFLTYCANHLHPSTSAKSKRKMTRVFENKNAKVQLVSAQSLEKQHLHIICRYYFKKNVFLPRP</sequence>
<reference evidence="2" key="1">
    <citation type="submission" date="2017-02" db="UniProtKB">
        <authorList>
            <consortium name="WormBaseParasite"/>
        </authorList>
    </citation>
    <scope>IDENTIFICATION</scope>
</reference>
<proteinExistence type="predicted"/>
<evidence type="ECO:0000313" key="2">
    <source>
        <dbReference type="WBParaSite" id="ALUE_0000919801-mRNA-1"/>
    </source>
</evidence>
<protein>
    <submittedName>
        <fullName evidence="2">Phosphoglycerate mutase</fullName>
    </submittedName>
</protein>